<dbReference type="RefSeq" id="WP_264881899.1">
    <property type="nucleotide sequence ID" value="NZ_JAPDOB010000001.1"/>
</dbReference>
<reference evidence="3 4" key="1">
    <citation type="submission" date="2022-10" db="EMBL/GenBank/DDBJ databases">
        <title>Sphingomonas sp.</title>
        <authorList>
            <person name="Jin C."/>
        </authorList>
    </citation>
    <scope>NUCLEOTIDE SEQUENCE [LARGE SCALE GENOMIC DNA]</scope>
    <source>
        <strain evidence="3 4">BN140010</strain>
    </source>
</reference>
<proteinExistence type="predicted"/>
<evidence type="ECO:0000259" key="2">
    <source>
        <dbReference type="Pfam" id="PF13439"/>
    </source>
</evidence>
<evidence type="ECO:0000313" key="3">
    <source>
        <dbReference type="EMBL" id="MCW3797590.1"/>
    </source>
</evidence>
<dbReference type="Pfam" id="PF00534">
    <property type="entry name" value="Glycos_transf_1"/>
    <property type="match status" value="1"/>
</dbReference>
<dbReference type="Gene3D" id="3.40.50.2000">
    <property type="entry name" value="Glycogen Phosphorylase B"/>
    <property type="match status" value="2"/>
</dbReference>
<sequence length="390" mass="41164">MKDDFLRILLVEPDLEDNGAIRVSLDRASRWANMGAEVTCLFVSNHASGPPVDVPSSLRTIIANKGLRSARWMLPNSLVRGLGAARRADVIVAGREIASGLLIGTLLAKLARRPLAVTIHSNVEAALSHHGTPRHRRNVLACLKAADLLVPVSSGLAPGLSAIGIRTERLQVVENGIDTGRLLRLSGDTPRAHVASRPYIMGLGRLSYEKGFDLLIRAHASALQKGAPPHDLVLVGQGPMLEDLASLAETLGVSGSVIFTGFLRNPYPTMANADVFVLSSRWEGFSLALAEAAALGVPMVAANCVAGPNEILDGGRLGDLVPVEDHDALAEAIAKHLRNPDRLNAMAANAALAANERYGANKAALKHLEALVSLGRSANQGDSVQVRGTC</sequence>
<keyword evidence="4" id="KW-1185">Reference proteome</keyword>
<feature type="domain" description="Glycosyl transferase family 1" evidence="1">
    <location>
        <begin position="197"/>
        <end position="350"/>
    </location>
</feature>
<protein>
    <submittedName>
        <fullName evidence="3">Glycosyltransferase</fullName>
    </submittedName>
</protein>
<dbReference type="Proteomes" id="UP001526246">
    <property type="component" value="Unassembled WGS sequence"/>
</dbReference>
<dbReference type="SUPFAM" id="SSF53756">
    <property type="entry name" value="UDP-Glycosyltransferase/glycogen phosphorylase"/>
    <property type="match status" value="1"/>
</dbReference>
<organism evidence="3 4">
    <name type="scientific">Sphingomonas arvum</name>
    <dbReference type="NCBI Taxonomy" id="2992113"/>
    <lineage>
        <taxon>Bacteria</taxon>
        <taxon>Pseudomonadati</taxon>
        <taxon>Pseudomonadota</taxon>
        <taxon>Alphaproteobacteria</taxon>
        <taxon>Sphingomonadales</taxon>
        <taxon>Sphingomonadaceae</taxon>
        <taxon>Sphingomonas</taxon>
    </lineage>
</organism>
<dbReference type="InterPro" id="IPR050194">
    <property type="entry name" value="Glycosyltransferase_grp1"/>
</dbReference>
<feature type="domain" description="Glycosyltransferase subfamily 4-like N-terminal" evidence="2">
    <location>
        <begin position="18"/>
        <end position="181"/>
    </location>
</feature>
<name>A0ABT3JFN8_9SPHN</name>
<dbReference type="Pfam" id="PF13439">
    <property type="entry name" value="Glyco_transf_4"/>
    <property type="match status" value="1"/>
</dbReference>
<dbReference type="EMBL" id="JAPDOB010000001">
    <property type="protein sequence ID" value="MCW3797590.1"/>
    <property type="molecule type" value="Genomic_DNA"/>
</dbReference>
<dbReference type="PANTHER" id="PTHR45947:SF3">
    <property type="entry name" value="SULFOQUINOVOSYL TRANSFERASE SQD2"/>
    <property type="match status" value="1"/>
</dbReference>
<dbReference type="InterPro" id="IPR001296">
    <property type="entry name" value="Glyco_trans_1"/>
</dbReference>
<evidence type="ECO:0000259" key="1">
    <source>
        <dbReference type="Pfam" id="PF00534"/>
    </source>
</evidence>
<accession>A0ABT3JFN8</accession>
<gene>
    <name evidence="3" type="ORF">OMW55_07210</name>
</gene>
<dbReference type="InterPro" id="IPR028098">
    <property type="entry name" value="Glyco_trans_4-like_N"/>
</dbReference>
<evidence type="ECO:0000313" key="4">
    <source>
        <dbReference type="Proteomes" id="UP001526246"/>
    </source>
</evidence>
<comment type="caution">
    <text evidence="3">The sequence shown here is derived from an EMBL/GenBank/DDBJ whole genome shotgun (WGS) entry which is preliminary data.</text>
</comment>
<dbReference type="CDD" id="cd03811">
    <property type="entry name" value="GT4_GT28_WabH-like"/>
    <property type="match status" value="1"/>
</dbReference>
<dbReference type="PANTHER" id="PTHR45947">
    <property type="entry name" value="SULFOQUINOVOSYL TRANSFERASE SQD2"/>
    <property type="match status" value="1"/>
</dbReference>